<protein>
    <recommendedName>
        <fullName evidence="2">DUF7779 domain-containing protein</fullName>
    </recommendedName>
</protein>
<dbReference type="SUPFAM" id="SSF52540">
    <property type="entry name" value="P-loop containing nucleoside triphosphate hydrolases"/>
    <property type="match status" value="1"/>
</dbReference>
<feature type="region of interest" description="Disordered" evidence="1">
    <location>
        <begin position="112"/>
        <end position="142"/>
    </location>
</feature>
<dbReference type="Pfam" id="PF25000">
    <property type="entry name" value="DUF7779"/>
    <property type="match status" value="1"/>
</dbReference>
<name>A0AA40CA99_9PEZI</name>
<gene>
    <name evidence="3" type="ORF">B0T14DRAFT_549185</name>
</gene>
<keyword evidence="4" id="KW-1185">Reference proteome</keyword>
<dbReference type="Proteomes" id="UP001175000">
    <property type="component" value="Unassembled WGS sequence"/>
</dbReference>
<organism evidence="3 4">
    <name type="scientific">Immersiella caudata</name>
    <dbReference type="NCBI Taxonomy" id="314043"/>
    <lineage>
        <taxon>Eukaryota</taxon>
        <taxon>Fungi</taxon>
        <taxon>Dikarya</taxon>
        <taxon>Ascomycota</taxon>
        <taxon>Pezizomycotina</taxon>
        <taxon>Sordariomycetes</taxon>
        <taxon>Sordariomycetidae</taxon>
        <taxon>Sordariales</taxon>
        <taxon>Lasiosphaeriaceae</taxon>
        <taxon>Immersiella</taxon>
    </lineage>
</organism>
<dbReference type="AlphaFoldDB" id="A0AA40CA99"/>
<proteinExistence type="predicted"/>
<reference evidence="3" key="1">
    <citation type="submission" date="2023-06" db="EMBL/GenBank/DDBJ databases">
        <title>Genome-scale phylogeny and comparative genomics of the fungal order Sordariales.</title>
        <authorList>
            <consortium name="Lawrence Berkeley National Laboratory"/>
            <person name="Hensen N."/>
            <person name="Bonometti L."/>
            <person name="Westerberg I."/>
            <person name="Brannstrom I.O."/>
            <person name="Guillou S."/>
            <person name="Cros-Aarteil S."/>
            <person name="Calhoun S."/>
            <person name="Haridas S."/>
            <person name="Kuo A."/>
            <person name="Mondo S."/>
            <person name="Pangilinan J."/>
            <person name="Riley R."/>
            <person name="Labutti K."/>
            <person name="Andreopoulos B."/>
            <person name="Lipzen A."/>
            <person name="Chen C."/>
            <person name="Yanf M."/>
            <person name="Daum C."/>
            <person name="Ng V."/>
            <person name="Clum A."/>
            <person name="Steindorff A."/>
            <person name="Ohm R."/>
            <person name="Martin F."/>
            <person name="Silar P."/>
            <person name="Natvig D."/>
            <person name="Lalanne C."/>
            <person name="Gautier V."/>
            <person name="Ament-Velasquez S.L."/>
            <person name="Kruys A."/>
            <person name="Hutchinson M.I."/>
            <person name="Powell A.J."/>
            <person name="Barry K."/>
            <person name="Miller A.N."/>
            <person name="Grigoriev I.V."/>
            <person name="Debuchy R."/>
            <person name="Gladieux P."/>
            <person name="Thoren M.H."/>
            <person name="Johannesson H."/>
        </authorList>
    </citation>
    <scope>NUCLEOTIDE SEQUENCE</scope>
    <source>
        <strain evidence="3">CBS 606.72</strain>
    </source>
</reference>
<feature type="domain" description="DUF7779" evidence="2">
    <location>
        <begin position="288"/>
        <end position="375"/>
    </location>
</feature>
<evidence type="ECO:0000259" key="2">
    <source>
        <dbReference type="Pfam" id="PF25000"/>
    </source>
</evidence>
<feature type="compositionally biased region" description="Basic and acidic residues" evidence="1">
    <location>
        <begin position="125"/>
        <end position="139"/>
    </location>
</feature>
<dbReference type="SUPFAM" id="SSF48452">
    <property type="entry name" value="TPR-like"/>
    <property type="match status" value="1"/>
</dbReference>
<accession>A0AA40CA99</accession>
<sequence length="714" mass="80432">MPASFFERDGLFDLLDQKLLPLAEENSASELRSFALCGAGGVGKSIIVSHYLLSRRNAFDATFFISAGSSFKIAEAFSDIAVQLKLFTPLQAKDRLASKVAVLDWLSRHKGTTASKNEETEEEENSTKQKGKEQERGQDADSDLSTTRWLLVFDNVESEELLKEYIPLKGPGSVLVTSRDPEAKHFLSPDGGIDLTPPQVDESLSVLFSITHLDQPPQEVPDALRLVRRLDCYHIAVRHIAGVIKSQDLTFEEALTKYERALLRYIKVSPIICTVEKNLLDSPLPTVWSLQALPPAGLALLQVISLFDHSPLPQTLLQRDECRHFVHAYPPAAYFNNIRMMLNKALLLSRHKHTKTASVHRVVQDVTRQMMTKDEFLAAFEAAVILLGLYWRQDRHFAFIHGGLKDWQIADIAVPHISKLASHFETHKPDLTLDSLQRFINLVIRSSIHLKDRHLYPQSLHLSHLALTTILPHEFELASEYADTLITLSSTYHLLGDAPSALPHAEAHYTQRLLVEDSKPPTERDDAFRAMAYTELSLSRIMSGRFEEGINLAVQGRILLEETKEYSEGGEAYAIQILGTINEKAGRIQEAILNWELALFLYVRTEGESSFRTNQVRVKLGEYYGKQGKTGAAAQMLKTALQYTPGVKYYKAERARTLFKQAEFLELVEGKTAAAKARKEAETLFFQICLEEDQGDKRALTLEDFDSIVMIMSR</sequence>
<evidence type="ECO:0000256" key="1">
    <source>
        <dbReference type="SAM" id="MobiDB-lite"/>
    </source>
</evidence>
<dbReference type="PANTHER" id="PTHR35205">
    <property type="entry name" value="NB-ARC AND TPR DOMAIN PROTEIN"/>
    <property type="match status" value="1"/>
</dbReference>
<comment type="caution">
    <text evidence="3">The sequence shown here is derived from an EMBL/GenBank/DDBJ whole genome shotgun (WGS) entry which is preliminary data.</text>
</comment>
<dbReference type="PANTHER" id="PTHR35205:SF1">
    <property type="entry name" value="ZU5 DOMAIN-CONTAINING PROTEIN"/>
    <property type="match status" value="1"/>
</dbReference>
<dbReference type="InterPro" id="IPR027417">
    <property type="entry name" value="P-loop_NTPase"/>
</dbReference>
<evidence type="ECO:0000313" key="3">
    <source>
        <dbReference type="EMBL" id="KAK0631326.1"/>
    </source>
</evidence>
<evidence type="ECO:0000313" key="4">
    <source>
        <dbReference type="Proteomes" id="UP001175000"/>
    </source>
</evidence>
<dbReference type="EMBL" id="JAULSU010000001">
    <property type="protein sequence ID" value="KAK0631326.1"/>
    <property type="molecule type" value="Genomic_DNA"/>
</dbReference>
<dbReference type="Gene3D" id="1.25.40.10">
    <property type="entry name" value="Tetratricopeptide repeat domain"/>
    <property type="match status" value="1"/>
</dbReference>
<dbReference type="InterPro" id="IPR056681">
    <property type="entry name" value="DUF7779"/>
</dbReference>
<dbReference type="InterPro" id="IPR011990">
    <property type="entry name" value="TPR-like_helical_dom_sf"/>
</dbReference>
<dbReference type="Gene3D" id="3.40.50.300">
    <property type="entry name" value="P-loop containing nucleotide triphosphate hydrolases"/>
    <property type="match status" value="1"/>
</dbReference>